<accession>A0A4Y2U8Z8</accession>
<dbReference type="EMBL" id="BGPR01034242">
    <property type="protein sequence ID" value="GBO08534.1"/>
    <property type="molecule type" value="Genomic_DNA"/>
</dbReference>
<keyword evidence="2" id="KW-1185">Reference proteome</keyword>
<evidence type="ECO:0000313" key="2">
    <source>
        <dbReference type="Proteomes" id="UP000499080"/>
    </source>
</evidence>
<name>A0A4Y2U8Z8_ARAVE</name>
<sequence>MKIISHPSFPENSVIDWIRCLYVIGDRLHDLNFQQRGTYQNVGVKKLYHLSRIRRHWNQGSRFRHASIDKSNVGNTSRVRTAALQALSNCSLSASAASKLLEMGE</sequence>
<comment type="caution">
    <text evidence="1">The sequence shown here is derived from an EMBL/GenBank/DDBJ whole genome shotgun (WGS) entry which is preliminary data.</text>
</comment>
<proteinExistence type="predicted"/>
<organism evidence="1 2">
    <name type="scientific">Araneus ventricosus</name>
    <name type="common">Orbweaver spider</name>
    <name type="synonym">Epeira ventricosa</name>
    <dbReference type="NCBI Taxonomy" id="182803"/>
    <lineage>
        <taxon>Eukaryota</taxon>
        <taxon>Metazoa</taxon>
        <taxon>Ecdysozoa</taxon>
        <taxon>Arthropoda</taxon>
        <taxon>Chelicerata</taxon>
        <taxon>Arachnida</taxon>
        <taxon>Araneae</taxon>
        <taxon>Araneomorphae</taxon>
        <taxon>Entelegynae</taxon>
        <taxon>Araneoidea</taxon>
        <taxon>Araneidae</taxon>
        <taxon>Araneus</taxon>
    </lineage>
</organism>
<gene>
    <name evidence="1" type="ORF">AVEN_66364_1</name>
</gene>
<evidence type="ECO:0000313" key="1">
    <source>
        <dbReference type="EMBL" id="GBO08534.1"/>
    </source>
</evidence>
<protein>
    <submittedName>
        <fullName evidence="1">Uncharacterized protein</fullName>
    </submittedName>
</protein>
<reference evidence="1 2" key="1">
    <citation type="journal article" date="2019" name="Sci. Rep.">
        <title>Orb-weaving spider Araneus ventricosus genome elucidates the spidroin gene catalogue.</title>
        <authorList>
            <person name="Kono N."/>
            <person name="Nakamura H."/>
            <person name="Ohtoshi R."/>
            <person name="Moran D.A.P."/>
            <person name="Shinohara A."/>
            <person name="Yoshida Y."/>
            <person name="Fujiwara M."/>
            <person name="Mori M."/>
            <person name="Tomita M."/>
            <person name="Arakawa K."/>
        </authorList>
    </citation>
    <scope>NUCLEOTIDE SEQUENCE [LARGE SCALE GENOMIC DNA]</scope>
</reference>
<dbReference type="Proteomes" id="UP000499080">
    <property type="component" value="Unassembled WGS sequence"/>
</dbReference>
<dbReference type="AlphaFoldDB" id="A0A4Y2U8Z8"/>